<dbReference type="Gene3D" id="3.40.50.2300">
    <property type="match status" value="1"/>
</dbReference>
<name>B9TL03_RICCO</name>
<evidence type="ECO:0000313" key="1">
    <source>
        <dbReference type="EMBL" id="EEF23461.1"/>
    </source>
</evidence>
<dbReference type="SUPFAM" id="SSF53822">
    <property type="entry name" value="Periplasmic binding protein-like I"/>
    <property type="match status" value="1"/>
</dbReference>
<accession>B9TL03</accession>
<dbReference type="InterPro" id="IPR028082">
    <property type="entry name" value="Peripla_BP_I"/>
</dbReference>
<dbReference type="AlphaFoldDB" id="B9TL03"/>
<gene>
    <name evidence="1" type="ORF">RCOM_1797740</name>
</gene>
<dbReference type="EMBL" id="EQ985979">
    <property type="protein sequence ID" value="EEF23461.1"/>
    <property type="molecule type" value="Genomic_DNA"/>
</dbReference>
<feature type="non-terminal residue" evidence="1">
    <location>
        <position position="132"/>
    </location>
</feature>
<reference evidence="2" key="1">
    <citation type="journal article" date="2010" name="Nat. Biotechnol.">
        <title>Draft genome sequence of the oilseed species Ricinus communis.</title>
        <authorList>
            <person name="Chan A.P."/>
            <person name="Crabtree J."/>
            <person name="Zhao Q."/>
            <person name="Lorenzi H."/>
            <person name="Orvis J."/>
            <person name="Puiu D."/>
            <person name="Melake-Berhan A."/>
            <person name="Jones K.M."/>
            <person name="Redman J."/>
            <person name="Chen G."/>
            <person name="Cahoon E.B."/>
            <person name="Gedil M."/>
            <person name="Stanke M."/>
            <person name="Haas B.J."/>
            <person name="Wortman J.R."/>
            <person name="Fraser-Liggett C.M."/>
            <person name="Ravel J."/>
            <person name="Rabinowicz P.D."/>
        </authorList>
    </citation>
    <scope>NUCLEOTIDE SEQUENCE [LARGE SCALE GENOMIC DNA]</scope>
    <source>
        <strain evidence="2">cv. Hale</strain>
    </source>
</reference>
<keyword evidence="2" id="KW-1185">Reference proteome</keyword>
<dbReference type="InParanoid" id="B9TL03"/>
<feature type="non-terminal residue" evidence="1">
    <location>
        <position position="1"/>
    </location>
</feature>
<sequence>DPRRFRTALAQRRDGVVVGGFDVETLAPELPQARQAGMVLVGWHAAAAPGPTRSLFTNVSSAPEEVARLAADYVTASANGPVGVVIFNDSRFPIANAKAGRMAQIIGKCGQCKLLAVENMAIEHARSSVPAA</sequence>
<protein>
    <submittedName>
        <fullName evidence="1">Uncharacterized protein</fullName>
    </submittedName>
</protein>
<evidence type="ECO:0000313" key="2">
    <source>
        <dbReference type="Proteomes" id="UP000008311"/>
    </source>
</evidence>
<proteinExistence type="predicted"/>
<organism evidence="1 2">
    <name type="scientific">Ricinus communis</name>
    <name type="common">Castor bean</name>
    <dbReference type="NCBI Taxonomy" id="3988"/>
    <lineage>
        <taxon>Eukaryota</taxon>
        <taxon>Viridiplantae</taxon>
        <taxon>Streptophyta</taxon>
        <taxon>Embryophyta</taxon>
        <taxon>Tracheophyta</taxon>
        <taxon>Spermatophyta</taxon>
        <taxon>Magnoliopsida</taxon>
        <taxon>eudicotyledons</taxon>
        <taxon>Gunneridae</taxon>
        <taxon>Pentapetalae</taxon>
        <taxon>rosids</taxon>
        <taxon>fabids</taxon>
        <taxon>Malpighiales</taxon>
        <taxon>Euphorbiaceae</taxon>
        <taxon>Acalyphoideae</taxon>
        <taxon>Acalypheae</taxon>
        <taxon>Ricinus</taxon>
    </lineage>
</organism>
<dbReference type="Proteomes" id="UP000008311">
    <property type="component" value="Unassembled WGS sequence"/>
</dbReference>